<dbReference type="EMBL" id="JBHMDO010000034">
    <property type="protein sequence ID" value="MFB9328577.1"/>
    <property type="molecule type" value="Genomic_DNA"/>
</dbReference>
<dbReference type="SUPFAM" id="SSF51658">
    <property type="entry name" value="Xylose isomerase-like"/>
    <property type="match status" value="1"/>
</dbReference>
<comment type="caution">
    <text evidence="2">The sequence shown here is derived from an EMBL/GenBank/DDBJ whole genome shotgun (WGS) entry which is preliminary data.</text>
</comment>
<evidence type="ECO:0000313" key="3">
    <source>
        <dbReference type="Proteomes" id="UP001589747"/>
    </source>
</evidence>
<dbReference type="Gene3D" id="3.20.20.150">
    <property type="entry name" value="Divalent-metal-dependent TIM barrel enzymes"/>
    <property type="match status" value="1"/>
</dbReference>
<keyword evidence="3" id="KW-1185">Reference proteome</keyword>
<evidence type="ECO:0000313" key="2">
    <source>
        <dbReference type="EMBL" id="MFB9328577.1"/>
    </source>
</evidence>
<organism evidence="2 3">
    <name type="scientific">Paenibacillus aurantiacus</name>
    <dbReference type="NCBI Taxonomy" id="1936118"/>
    <lineage>
        <taxon>Bacteria</taxon>
        <taxon>Bacillati</taxon>
        <taxon>Bacillota</taxon>
        <taxon>Bacilli</taxon>
        <taxon>Bacillales</taxon>
        <taxon>Paenibacillaceae</taxon>
        <taxon>Paenibacillus</taxon>
    </lineage>
</organism>
<dbReference type="InterPro" id="IPR036237">
    <property type="entry name" value="Xyl_isomerase-like_sf"/>
</dbReference>
<evidence type="ECO:0000259" key="1">
    <source>
        <dbReference type="Pfam" id="PF01261"/>
    </source>
</evidence>
<accession>A0ABV5KTL8</accession>
<dbReference type="InterPro" id="IPR013022">
    <property type="entry name" value="Xyl_isomerase-like_TIM-brl"/>
</dbReference>
<gene>
    <name evidence="2" type="ORF">ACFFSY_21800</name>
</gene>
<name>A0ABV5KTL8_9BACL</name>
<keyword evidence="2" id="KW-0413">Isomerase</keyword>
<proteinExistence type="predicted"/>
<dbReference type="PANTHER" id="PTHR12110">
    <property type="entry name" value="HYDROXYPYRUVATE ISOMERASE"/>
    <property type="match status" value="1"/>
</dbReference>
<feature type="domain" description="Xylose isomerase-like TIM barrel" evidence="1">
    <location>
        <begin position="48"/>
        <end position="226"/>
    </location>
</feature>
<reference evidence="2 3" key="1">
    <citation type="submission" date="2024-09" db="EMBL/GenBank/DDBJ databases">
        <authorList>
            <person name="Sun Q."/>
            <person name="Mori K."/>
        </authorList>
    </citation>
    <scope>NUCLEOTIDE SEQUENCE [LARGE SCALE GENOMIC DNA]</scope>
    <source>
        <strain evidence="2 3">TISTR 2452</strain>
    </source>
</reference>
<dbReference type="Proteomes" id="UP001589747">
    <property type="component" value="Unassembled WGS sequence"/>
</dbReference>
<dbReference type="GO" id="GO:0016853">
    <property type="term" value="F:isomerase activity"/>
    <property type="evidence" value="ECO:0007669"/>
    <property type="project" value="UniProtKB-KW"/>
</dbReference>
<dbReference type="InterPro" id="IPR050312">
    <property type="entry name" value="IolE/XylAMocC-like"/>
</dbReference>
<sequence length="283" mass="31428">MSYLSVSTWSLHRLLGPLRWTYWNESRQTQETHIEEQPQVIELLDLPAEAARRGYRALEICHFHFPSTDADFLAQLKISFERADMLFDTLLLDYGDLTSPDEARRASDKTWMKRWIEIGAACGARRIRIIAGEANAADEAALRQSAQALTELAEFGRQAGIHVVSENFKALTIRAVNGVALVQHGEGKLGYITDFGNYYGDGKFDEIAMTAPLSQSVHVKSQQSPDGLPDEAELRLCLDAAHGSGFEGAYVLIYDGPGDMWQGLERLQPLVAPYVEGENGIGK</sequence>
<dbReference type="RefSeq" id="WP_377498021.1">
    <property type="nucleotide sequence ID" value="NZ_JBHMDO010000034.1"/>
</dbReference>
<protein>
    <submittedName>
        <fullName evidence="2">Sugar phosphate isomerase/epimerase family protein</fullName>
    </submittedName>
</protein>
<dbReference type="Pfam" id="PF01261">
    <property type="entry name" value="AP_endonuc_2"/>
    <property type="match status" value="1"/>
</dbReference>
<dbReference type="PANTHER" id="PTHR12110:SF53">
    <property type="entry name" value="BLR5974 PROTEIN"/>
    <property type="match status" value="1"/>
</dbReference>